<dbReference type="PANTHER" id="PTHR30373">
    <property type="entry name" value="UPF0603 PROTEIN YGCG"/>
    <property type="match status" value="1"/>
</dbReference>
<keyword evidence="2" id="KW-0472">Membrane</keyword>
<dbReference type="PANTHER" id="PTHR30373:SF2">
    <property type="entry name" value="UPF0603 PROTEIN YGCG"/>
    <property type="match status" value="1"/>
</dbReference>
<reference evidence="5 6" key="1">
    <citation type="submission" date="2016-10" db="EMBL/GenBank/DDBJ databases">
        <authorList>
            <person name="de Groot N.N."/>
        </authorList>
    </citation>
    <scope>NUCLEOTIDE SEQUENCE [LARGE SCALE GENOMIC DNA]</scope>
    <source>
        <strain evidence="5 6">DSM 15283</strain>
    </source>
</reference>
<keyword evidence="3" id="KW-0732">Signal</keyword>
<evidence type="ECO:0000259" key="4">
    <source>
        <dbReference type="Pfam" id="PF04536"/>
    </source>
</evidence>
<dbReference type="OrthoDB" id="9810918at2"/>
<feature type="signal peptide" evidence="3">
    <location>
        <begin position="1"/>
        <end position="21"/>
    </location>
</feature>
<feature type="compositionally biased region" description="Gly residues" evidence="1">
    <location>
        <begin position="335"/>
        <end position="349"/>
    </location>
</feature>
<keyword evidence="2" id="KW-1133">Transmembrane helix</keyword>
<dbReference type="Proteomes" id="UP000199144">
    <property type="component" value="Unassembled WGS sequence"/>
</dbReference>
<evidence type="ECO:0000256" key="2">
    <source>
        <dbReference type="SAM" id="Phobius"/>
    </source>
</evidence>
<dbReference type="EMBL" id="FOTQ01000001">
    <property type="protein sequence ID" value="SFL78513.1"/>
    <property type="molecule type" value="Genomic_DNA"/>
</dbReference>
<evidence type="ECO:0000256" key="1">
    <source>
        <dbReference type="SAM" id="MobiDB-lite"/>
    </source>
</evidence>
<evidence type="ECO:0000313" key="5">
    <source>
        <dbReference type="EMBL" id="SFL78513.1"/>
    </source>
</evidence>
<organism evidence="5 6">
    <name type="scientific">Shimia aestuarii</name>
    <dbReference type="NCBI Taxonomy" id="254406"/>
    <lineage>
        <taxon>Bacteria</taxon>
        <taxon>Pseudomonadati</taxon>
        <taxon>Pseudomonadota</taxon>
        <taxon>Alphaproteobacteria</taxon>
        <taxon>Rhodobacterales</taxon>
        <taxon>Roseobacteraceae</taxon>
    </lineage>
</organism>
<sequence>MRRLLFAVLSICLLLTHPATAQTLPDYTELYVNDFADLLPEEDEARIRAKLEELRDRRGIEFTVVTIQALSDYQHFGPIEPFATDLFNYWGVGDAQRNDGVLMLIAQYDRVMRIEVGSGYGTRKNVPMGNIIDTIITPQFKKDNFPRGIEDGVDAVIRDLTGRWPGEYDAGPLERGAGALRRILDWLGAWVYALFAPVAAFGVRAFRRWRRNKPRHCPRDGATMHRLDEVWDDNHLQEGQITEERLKSVDYDVWQCPTCDHVTVEGYKAWFSGYGACRSCGYRTVEGDTTILSHATTSSTGSKRIDYHCHHCQDNWSVTRIIPKKSSSSSSSSSFGGGSSSGGGASGSW</sequence>
<evidence type="ECO:0000256" key="3">
    <source>
        <dbReference type="SAM" id="SignalP"/>
    </source>
</evidence>
<feature type="chain" id="PRO_5011538561" description="TPM domain-containing protein" evidence="3">
    <location>
        <begin position="22"/>
        <end position="349"/>
    </location>
</feature>
<gene>
    <name evidence="5" type="ORF">SAMN04488042_1011497</name>
</gene>
<feature type="region of interest" description="Disordered" evidence="1">
    <location>
        <begin position="326"/>
        <end position="349"/>
    </location>
</feature>
<evidence type="ECO:0000313" key="6">
    <source>
        <dbReference type="Proteomes" id="UP000199144"/>
    </source>
</evidence>
<keyword evidence="6" id="KW-1185">Reference proteome</keyword>
<accession>A0A1I4KIS6</accession>
<keyword evidence="2" id="KW-0812">Transmembrane</keyword>
<protein>
    <recommendedName>
        <fullName evidence="4">TPM domain-containing protein</fullName>
    </recommendedName>
</protein>
<dbReference type="Pfam" id="PF04536">
    <property type="entry name" value="TPM_phosphatase"/>
    <property type="match status" value="1"/>
</dbReference>
<dbReference type="Gene3D" id="3.10.310.50">
    <property type="match status" value="1"/>
</dbReference>
<dbReference type="AlphaFoldDB" id="A0A1I4KIS6"/>
<feature type="domain" description="TPM" evidence="4">
    <location>
        <begin position="32"/>
        <end position="158"/>
    </location>
</feature>
<name>A0A1I4KIS6_9RHOB</name>
<feature type="transmembrane region" description="Helical" evidence="2">
    <location>
        <begin position="186"/>
        <end position="206"/>
    </location>
</feature>
<dbReference type="InterPro" id="IPR007621">
    <property type="entry name" value="TPM_dom"/>
</dbReference>
<proteinExistence type="predicted"/>
<dbReference type="STRING" id="254406.SAMN04488042_1011497"/>